<reference evidence="8 9" key="1">
    <citation type="submission" date="2020-08" db="EMBL/GenBank/DDBJ databases">
        <title>Genomic Encyclopedia of Type Strains, Phase IV (KMG-IV): sequencing the most valuable type-strain genomes for metagenomic binning, comparative biology and taxonomic classification.</title>
        <authorList>
            <person name="Goeker M."/>
        </authorList>
    </citation>
    <scope>NUCLEOTIDE SEQUENCE [LARGE SCALE GENOMIC DNA]</scope>
    <source>
        <strain evidence="8 9">DSM 101730</strain>
    </source>
</reference>
<evidence type="ECO:0000256" key="6">
    <source>
        <dbReference type="RuleBase" id="RU364082"/>
    </source>
</evidence>
<evidence type="ECO:0000256" key="3">
    <source>
        <dbReference type="ARBA" id="ARBA00012929"/>
    </source>
</evidence>
<dbReference type="AlphaFoldDB" id="A0A840SKZ7"/>
<evidence type="ECO:0000313" key="9">
    <source>
        <dbReference type="Proteomes" id="UP000549457"/>
    </source>
</evidence>
<accession>A0A840SKZ7</accession>
<comment type="function">
    <text evidence="6">Catalyzes the reduction of dTDP-6-deoxy-L-lyxo-4-hexulose to yield dTDP-L-rhamnose.</text>
</comment>
<evidence type="ECO:0000256" key="5">
    <source>
        <dbReference type="ARBA" id="ARBA00048200"/>
    </source>
</evidence>
<evidence type="ECO:0000256" key="2">
    <source>
        <dbReference type="ARBA" id="ARBA00010944"/>
    </source>
</evidence>
<dbReference type="GO" id="GO:0008831">
    <property type="term" value="F:dTDP-4-dehydrorhamnose reductase activity"/>
    <property type="evidence" value="ECO:0007669"/>
    <property type="project" value="UniProtKB-EC"/>
</dbReference>
<name>A0A840SKZ7_9RHOB</name>
<dbReference type="Proteomes" id="UP000549457">
    <property type="component" value="Unassembled WGS sequence"/>
</dbReference>
<protein>
    <recommendedName>
        <fullName evidence="4 6">dTDP-4-dehydrorhamnose reductase</fullName>
        <ecNumber evidence="3 6">1.1.1.133</ecNumber>
    </recommendedName>
</protein>
<comment type="caution">
    <text evidence="8">The sequence shown here is derived from an EMBL/GenBank/DDBJ whole genome shotgun (WGS) entry which is preliminary data.</text>
</comment>
<evidence type="ECO:0000256" key="1">
    <source>
        <dbReference type="ARBA" id="ARBA00004781"/>
    </source>
</evidence>
<dbReference type="InterPro" id="IPR036291">
    <property type="entry name" value="NAD(P)-bd_dom_sf"/>
</dbReference>
<keyword evidence="6" id="KW-0521">NADP</keyword>
<dbReference type="NCBIfam" id="TIGR01214">
    <property type="entry name" value="rmlD"/>
    <property type="match status" value="1"/>
</dbReference>
<dbReference type="EMBL" id="JACHFM010000004">
    <property type="protein sequence ID" value="MBB5223789.1"/>
    <property type="molecule type" value="Genomic_DNA"/>
</dbReference>
<dbReference type="InterPro" id="IPR029903">
    <property type="entry name" value="RmlD-like-bd"/>
</dbReference>
<organism evidence="8 9">
    <name type="scientific">Amaricoccus macauensis</name>
    <dbReference type="NCBI Taxonomy" id="57001"/>
    <lineage>
        <taxon>Bacteria</taxon>
        <taxon>Pseudomonadati</taxon>
        <taxon>Pseudomonadota</taxon>
        <taxon>Alphaproteobacteria</taxon>
        <taxon>Rhodobacterales</taxon>
        <taxon>Paracoccaceae</taxon>
        <taxon>Amaricoccus</taxon>
    </lineage>
</organism>
<sequence>MRALIFGSTGQVARELRRAATGLGIEATFLDRAAADLADPAACAAAVRAASADVVVNAAAYTAVDRAEDEPDLATRINGETPGAIAAACDAKGVPFLHVSTDYVFDGTSGRAWREDDPTGPLGAYGHSKLAGEQAIIAACPDHVILRTAWVFSAHGANFVKTMLKVGKDRPEMRVVGDQEGCPTAAADIAGALWTIAGDWGRGRGRAGIFHYAGAPATSWAGFASAIFERTSWPARPAVTEIATADWPTKAVRPANSVLDCSAIEAAYGIAQPDWRLALDEVLEELGEASA</sequence>
<gene>
    <name evidence="8" type="ORF">HNP73_003743</name>
</gene>
<dbReference type="CDD" id="cd05254">
    <property type="entry name" value="dTDP_HR_like_SDR_e"/>
    <property type="match status" value="1"/>
</dbReference>
<dbReference type="Gene3D" id="3.40.50.720">
    <property type="entry name" value="NAD(P)-binding Rossmann-like Domain"/>
    <property type="match status" value="1"/>
</dbReference>
<feature type="domain" description="RmlD-like substrate binding" evidence="7">
    <location>
        <begin position="1"/>
        <end position="286"/>
    </location>
</feature>
<dbReference type="Gene3D" id="3.90.25.10">
    <property type="entry name" value="UDP-galactose 4-epimerase, domain 1"/>
    <property type="match status" value="1"/>
</dbReference>
<keyword evidence="9" id="KW-1185">Reference proteome</keyword>
<comment type="catalytic activity">
    <reaction evidence="5 6">
        <text>dTDP-beta-L-rhamnose + NADP(+) = dTDP-4-dehydro-beta-L-rhamnose + NADPH + H(+)</text>
        <dbReference type="Rhea" id="RHEA:21796"/>
        <dbReference type="ChEBI" id="CHEBI:15378"/>
        <dbReference type="ChEBI" id="CHEBI:57510"/>
        <dbReference type="ChEBI" id="CHEBI:57783"/>
        <dbReference type="ChEBI" id="CHEBI:58349"/>
        <dbReference type="ChEBI" id="CHEBI:62830"/>
        <dbReference type="EC" id="1.1.1.133"/>
    </reaction>
</comment>
<evidence type="ECO:0000259" key="7">
    <source>
        <dbReference type="Pfam" id="PF04321"/>
    </source>
</evidence>
<comment type="pathway">
    <text evidence="1 6">Carbohydrate biosynthesis; dTDP-L-rhamnose biosynthesis.</text>
</comment>
<dbReference type="SUPFAM" id="SSF51735">
    <property type="entry name" value="NAD(P)-binding Rossmann-fold domains"/>
    <property type="match status" value="1"/>
</dbReference>
<comment type="similarity">
    <text evidence="2 6">Belongs to the dTDP-4-dehydrorhamnose reductase family.</text>
</comment>
<dbReference type="UniPathway" id="UPA00124"/>
<dbReference type="RefSeq" id="WP_184153385.1">
    <property type="nucleotide sequence ID" value="NZ_JACHFM010000004.1"/>
</dbReference>
<keyword evidence="6 8" id="KW-0560">Oxidoreductase</keyword>
<proteinExistence type="inferred from homology"/>
<dbReference type="InterPro" id="IPR005913">
    <property type="entry name" value="dTDP_dehydrorham_reduct"/>
</dbReference>
<dbReference type="GO" id="GO:0019305">
    <property type="term" value="P:dTDP-rhamnose biosynthetic process"/>
    <property type="evidence" value="ECO:0007669"/>
    <property type="project" value="UniProtKB-UniPathway"/>
</dbReference>
<evidence type="ECO:0000256" key="4">
    <source>
        <dbReference type="ARBA" id="ARBA00017099"/>
    </source>
</evidence>
<dbReference type="PANTHER" id="PTHR10491">
    <property type="entry name" value="DTDP-4-DEHYDRORHAMNOSE REDUCTASE"/>
    <property type="match status" value="1"/>
</dbReference>
<comment type="cofactor">
    <cofactor evidence="6">
        <name>Mg(2+)</name>
        <dbReference type="ChEBI" id="CHEBI:18420"/>
    </cofactor>
    <text evidence="6">Binds 1 Mg(2+) ion per monomer.</text>
</comment>
<dbReference type="EC" id="1.1.1.133" evidence="3 6"/>
<evidence type="ECO:0000313" key="8">
    <source>
        <dbReference type="EMBL" id="MBB5223789.1"/>
    </source>
</evidence>
<dbReference type="PANTHER" id="PTHR10491:SF4">
    <property type="entry name" value="METHIONINE ADENOSYLTRANSFERASE 2 SUBUNIT BETA"/>
    <property type="match status" value="1"/>
</dbReference>
<dbReference type="Pfam" id="PF04321">
    <property type="entry name" value="RmlD_sub_bind"/>
    <property type="match status" value="1"/>
</dbReference>